<gene>
    <name evidence="1" type="ORF">ARMGADRAFT_1084925</name>
</gene>
<proteinExistence type="predicted"/>
<accession>A0A2H3CY33</accession>
<dbReference type="OrthoDB" id="3064534at2759"/>
<dbReference type="InParanoid" id="A0A2H3CY33"/>
<dbReference type="AlphaFoldDB" id="A0A2H3CY33"/>
<dbReference type="EMBL" id="KZ293675">
    <property type="protein sequence ID" value="PBK87941.1"/>
    <property type="molecule type" value="Genomic_DNA"/>
</dbReference>
<evidence type="ECO:0000313" key="1">
    <source>
        <dbReference type="EMBL" id="PBK87941.1"/>
    </source>
</evidence>
<reference evidence="2" key="1">
    <citation type="journal article" date="2017" name="Nat. Ecol. Evol.">
        <title>Genome expansion and lineage-specific genetic innovations in the forest pathogenic fungi Armillaria.</title>
        <authorList>
            <person name="Sipos G."/>
            <person name="Prasanna A.N."/>
            <person name="Walter M.C."/>
            <person name="O'Connor E."/>
            <person name="Balint B."/>
            <person name="Krizsan K."/>
            <person name="Kiss B."/>
            <person name="Hess J."/>
            <person name="Varga T."/>
            <person name="Slot J."/>
            <person name="Riley R."/>
            <person name="Boka B."/>
            <person name="Rigling D."/>
            <person name="Barry K."/>
            <person name="Lee J."/>
            <person name="Mihaltcheva S."/>
            <person name="LaButti K."/>
            <person name="Lipzen A."/>
            <person name="Waldron R."/>
            <person name="Moloney N.M."/>
            <person name="Sperisen C."/>
            <person name="Kredics L."/>
            <person name="Vagvoelgyi C."/>
            <person name="Patrignani A."/>
            <person name="Fitzpatrick D."/>
            <person name="Nagy I."/>
            <person name="Doyle S."/>
            <person name="Anderson J.B."/>
            <person name="Grigoriev I.V."/>
            <person name="Gueldener U."/>
            <person name="Muensterkoetter M."/>
            <person name="Nagy L.G."/>
        </authorList>
    </citation>
    <scope>NUCLEOTIDE SEQUENCE [LARGE SCALE GENOMIC DNA]</scope>
    <source>
        <strain evidence="2">Ar21-2</strain>
    </source>
</reference>
<name>A0A2H3CY33_ARMGA</name>
<sequence>MKIVSVSGHAVQRVVYSTATRSKISAGVLDSWGISAGQTYRSSILVDRDHGFATVVLDLAVERTDEWDMSIGSNVFGVYSGIYPSGGNQDPTPTPLLDTRTRTEGVPAFMSPYIHTGQREIEHRASMNASVDLARGEAITVTDFHDVDGSDNELSMPSAGRHQYAEDNAFGVGGSRCTDGQPSPEDLLSYGDGPSGESCSLVANIMNDMLLSRVSRGGVTSVFTDNVDVLYGMSMQHGISVPRKCNADSLRSVLLTHVLLGDCFRAHRTGGVHGSNDSQSRLQCISMACTYASGKSLSLECLRFVQSYAGRVAHLPLDRLVMIVRALGYKGASTRPRVVSFLDGFIVKIEGSLSILDVVKTLPAAYILSIARAHCIPTSKRDTLKDVKCKVQEHFTEGVCALLPPAIPPESIIDDSVTQRARMKWMDDYLLSMDSLVGHMGHRACKRLITLHGLEGDIATHRGCRKIIRAYIAKLRKGKRQEEYVRARAADRQEDRLEEAADFARRVADVQTEWPKVVNNDLKEKLLRDFMLETGCESLRTRTCAVCSASRPVRDVRTIGHDEYELKCIKPVPGSEADVMGFWPGTQIPLPFRDGPLRGLMIDVHGVESVDTGSSWLMDCTWRIYRQN</sequence>
<keyword evidence="2" id="KW-1185">Reference proteome</keyword>
<organism evidence="1 2">
    <name type="scientific">Armillaria gallica</name>
    <name type="common">Bulbous honey fungus</name>
    <name type="synonym">Armillaria bulbosa</name>
    <dbReference type="NCBI Taxonomy" id="47427"/>
    <lineage>
        <taxon>Eukaryota</taxon>
        <taxon>Fungi</taxon>
        <taxon>Dikarya</taxon>
        <taxon>Basidiomycota</taxon>
        <taxon>Agaricomycotina</taxon>
        <taxon>Agaricomycetes</taxon>
        <taxon>Agaricomycetidae</taxon>
        <taxon>Agaricales</taxon>
        <taxon>Marasmiineae</taxon>
        <taxon>Physalacriaceae</taxon>
        <taxon>Armillaria</taxon>
    </lineage>
</organism>
<protein>
    <submittedName>
        <fullName evidence="1">Uncharacterized protein</fullName>
    </submittedName>
</protein>
<evidence type="ECO:0000313" key="2">
    <source>
        <dbReference type="Proteomes" id="UP000217790"/>
    </source>
</evidence>
<dbReference type="STRING" id="47427.A0A2H3CY33"/>
<dbReference type="Proteomes" id="UP000217790">
    <property type="component" value="Unassembled WGS sequence"/>
</dbReference>